<evidence type="ECO:0000313" key="2">
    <source>
        <dbReference type="Proteomes" id="UP000767446"/>
    </source>
</evidence>
<proteinExistence type="predicted"/>
<dbReference type="EMBL" id="JADQBC010000082">
    <property type="protein sequence ID" value="MBR8828687.1"/>
    <property type="molecule type" value="Genomic_DNA"/>
</dbReference>
<reference evidence="1" key="1">
    <citation type="submission" date="2021-02" db="EMBL/GenBank/DDBJ databases">
        <title>Metagenome analyses of Stigonema ocellatum DSM 106950, Chlorogloea purpurea SAG 13.99 and Gomphosphaeria aponina DSM 107014.</title>
        <authorList>
            <person name="Marter P."/>
            <person name="Huang S."/>
        </authorList>
    </citation>
    <scope>NUCLEOTIDE SEQUENCE</scope>
    <source>
        <strain evidence="1">JP213</strain>
    </source>
</reference>
<protein>
    <submittedName>
        <fullName evidence="1">Uncharacterized protein</fullName>
    </submittedName>
</protein>
<sequence length="286" mass="33259">MPSQTYIVRSHARTIHTRPITFVCAKCEQLVTRECYPGRRPIYCFNCAPPRKRGELRKIVERGAFNPTHYLITPKGEKKTEVCLEKSPQPGWFWVRSALDWYNGESIIRFHQEKGLYSDQDLLPGFTLESVQSEETEEIMRVKEPKKPDVVMVEKEKMPKKVNTNVAALSGSTRPYSGREICQRFRCGDRLLTNMRSSPEFAKWSTTRDPLGVPWEYKNGSYFPLSPIEEKMKPFSGRQLCQRFHCGDKLLTKMRSSPDFTQWSQSRDPKGIGWEYRGNLYFPIDG</sequence>
<organism evidence="1 2">
    <name type="scientific">Gomphosphaeria aponina SAG 52.96 = DSM 107014</name>
    <dbReference type="NCBI Taxonomy" id="1521640"/>
    <lineage>
        <taxon>Bacteria</taxon>
        <taxon>Bacillati</taxon>
        <taxon>Cyanobacteriota</taxon>
        <taxon>Cyanophyceae</taxon>
        <taxon>Oscillatoriophycideae</taxon>
        <taxon>Chroococcales</taxon>
        <taxon>Gomphosphaeriaceae</taxon>
        <taxon>Gomphosphaeria</taxon>
    </lineage>
</organism>
<name>A0A941JTI2_9CHRO</name>
<accession>A0A941JTI2</accession>
<evidence type="ECO:0000313" key="1">
    <source>
        <dbReference type="EMBL" id="MBR8828687.1"/>
    </source>
</evidence>
<gene>
    <name evidence="1" type="ORF">DSM107014_12440</name>
</gene>
<dbReference type="AlphaFoldDB" id="A0A941JTI2"/>
<dbReference type="Proteomes" id="UP000767446">
    <property type="component" value="Unassembled WGS sequence"/>
</dbReference>
<comment type="caution">
    <text evidence="1">The sequence shown here is derived from an EMBL/GenBank/DDBJ whole genome shotgun (WGS) entry which is preliminary data.</text>
</comment>